<keyword evidence="3" id="KW-1185">Reference proteome</keyword>
<proteinExistence type="predicted"/>
<evidence type="ECO:0000256" key="1">
    <source>
        <dbReference type="SAM" id="Phobius"/>
    </source>
</evidence>
<evidence type="ECO:0000313" key="2">
    <source>
        <dbReference type="EMBL" id="GHH39363.1"/>
    </source>
</evidence>
<accession>A0ABQ3MJ50</accession>
<dbReference type="EMBL" id="BNAR01000004">
    <property type="protein sequence ID" value="GHH39363.1"/>
    <property type="molecule type" value="Genomic_DNA"/>
</dbReference>
<keyword evidence="1" id="KW-0812">Transmembrane</keyword>
<name>A0ABQ3MJ50_9PSEU</name>
<organism evidence="2 3">
    <name type="scientific">Lentzea cavernae</name>
    <dbReference type="NCBI Taxonomy" id="2020703"/>
    <lineage>
        <taxon>Bacteria</taxon>
        <taxon>Bacillati</taxon>
        <taxon>Actinomycetota</taxon>
        <taxon>Actinomycetes</taxon>
        <taxon>Pseudonocardiales</taxon>
        <taxon>Pseudonocardiaceae</taxon>
        <taxon>Lentzea</taxon>
    </lineage>
</organism>
<dbReference type="RefSeq" id="WP_191298610.1">
    <property type="nucleotide sequence ID" value="NZ_BNAR01000004.1"/>
</dbReference>
<keyword evidence="1" id="KW-0472">Membrane</keyword>
<gene>
    <name evidence="2" type="ORF">GCM10017774_30880</name>
</gene>
<protein>
    <submittedName>
        <fullName evidence="2">Uncharacterized protein</fullName>
    </submittedName>
</protein>
<comment type="caution">
    <text evidence="2">The sequence shown here is derived from an EMBL/GenBank/DDBJ whole genome shotgun (WGS) entry which is preliminary data.</text>
</comment>
<feature type="transmembrane region" description="Helical" evidence="1">
    <location>
        <begin position="20"/>
        <end position="42"/>
    </location>
</feature>
<dbReference type="Proteomes" id="UP000605568">
    <property type="component" value="Unassembled WGS sequence"/>
</dbReference>
<sequence>MPVLVAVAGTDRFGALVPQMGNALLLAGSSLVAGSILFLLTARLGRDFPTTPGERRRLVRKTQLTRVVLLLSVVAVCAGWWLVA</sequence>
<keyword evidence="1" id="KW-1133">Transmembrane helix</keyword>
<feature type="transmembrane region" description="Helical" evidence="1">
    <location>
        <begin position="63"/>
        <end position="83"/>
    </location>
</feature>
<evidence type="ECO:0000313" key="3">
    <source>
        <dbReference type="Proteomes" id="UP000605568"/>
    </source>
</evidence>
<reference evidence="3" key="1">
    <citation type="journal article" date="2019" name="Int. J. Syst. Evol. Microbiol.">
        <title>The Global Catalogue of Microorganisms (GCM) 10K type strain sequencing project: providing services to taxonomists for standard genome sequencing and annotation.</title>
        <authorList>
            <consortium name="The Broad Institute Genomics Platform"/>
            <consortium name="The Broad Institute Genome Sequencing Center for Infectious Disease"/>
            <person name="Wu L."/>
            <person name="Ma J."/>
        </authorList>
    </citation>
    <scope>NUCLEOTIDE SEQUENCE [LARGE SCALE GENOMIC DNA]</scope>
    <source>
        <strain evidence="3">CGMCC 4.7367</strain>
    </source>
</reference>